<evidence type="ECO:0000313" key="2">
    <source>
        <dbReference type="Proteomes" id="UP000053097"/>
    </source>
</evidence>
<dbReference type="OrthoDB" id="7687339at2759"/>
<dbReference type="Proteomes" id="UP000053097">
    <property type="component" value="Unassembled WGS sequence"/>
</dbReference>
<sequence length="159" mass="18369">MGVIRQLSHTTRTRTREHEIAKLKEMDDVNINEISIHLDEIKLDADTDEWIKLSWTNRQNDTNEEAPEIPDTQKECLDNETLETQTKDNNNEISTNVESEDISDGISVISESDVEDVGINPSQTCQLNDKTTFKKRRRYIIEEVLYIYVQHDFGISTGL</sequence>
<protein>
    <submittedName>
        <fullName evidence="1">Uncharacterized protein</fullName>
    </submittedName>
</protein>
<dbReference type="EMBL" id="KK107536">
    <property type="protein sequence ID" value="EZA49195.1"/>
    <property type="molecule type" value="Genomic_DNA"/>
</dbReference>
<organism evidence="1 2">
    <name type="scientific">Ooceraea biroi</name>
    <name type="common">Clonal raider ant</name>
    <name type="synonym">Cerapachys biroi</name>
    <dbReference type="NCBI Taxonomy" id="2015173"/>
    <lineage>
        <taxon>Eukaryota</taxon>
        <taxon>Metazoa</taxon>
        <taxon>Ecdysozoa</taxon>
        <taxon>Arthropoda</taxon>
        <taxon>Hexapoda</taxon>
        <taxon>Insecta</taxon>
        <taxon>Pterygota</taxon>
        <taxon>Neoptera</taxon>
        <taxon>Endopterygota</taxon>
        <taxon>Hymenoptera</taxon>
        <taxon>Apocrita</taxon>
        <taxon>Aculeata</taxon>
        <taxon>Formicoidea</taxon>
        <taxon>Formicidae</taxon>
        <taxon>Dorylinae</taxon>
        <taxon>Ooceraea</taxon>
    </lineage>
</organism>
<name>A0A026VZX6_OOCBI</name>
<evidence type="ECO:0000313" key="1">
    <source>
        <dbReference type="EMBL" id="EZA49195.1"/>
    </source>
</evidence>
<keyword evidence="2" id="KW-1185">Reference proteome</keyword>
<reference evidence="1 2" key="1">
    <citation type="journal article" date="2014" name="Curr. Biol.">
        <title>The genome of the clonal raider ant Cerapachys biroi.</title>
        <authorList>
            <person name="Oxley P.R."/>
            <person name="Ji L."/>
            <person name="Fetter-Pruneda I."/>
            <person name="McKenzie S.K."/>
            <person name="Li C."/>
            <person name="Hu H."/>
            <person name="Zhang G."/>
            <person name="Kronauer D.J."/>
        </authorList>
    </citation>
    <scope>NUCLEOTIDE SEQUENCE [LARGE SCALE GENOMIC DNA]</scope>
</reference>
<accession>A0A026VZX6</accession>
<dbReference type="AlphaFoldDB" id="A0A026VZX6"/>
<gene>
    <name evidence="1" type="ORF">X777_12604</name>
</gene>
<proteinExistence type="predicted"/>